<reference evidence="2" key="1">
    <citation type="journal article" date="2009" name="Nature">
        <title>Genome sequence and analysis of the Irish potato famine pathogen Phytophthora infestans.</title>
        <authorList>
            <consortium name="The Broad Institute Genome Sequencing Platform"/>
            <person name="Haas B.J."/>
            <person name="Kamoun S."/>
            <person name="Zody M.C."/>
            <person name="Jiang R.H."/>
            <person name="Handsaker R.E."/>
            <person name="Cano L.M."/>
            <person name="Grabherr M."/>
            <person name="Kodira C.D."/>
            <person name="Raffaele S."/>
            <person name="Torto-Alalibo T."/>
            <person name="Bozkurt T.O."/>
            <person name="Ah-Fong A.M."/>
            <person name="Alvarado L."/>
            <person name="Anderson V.L."/>
            <person name="Armstrong M.R."/>
            <person name="Avrova A."/>
            <person name="Baxter L."/>
            <person name="Beynon J."/>
            <person name="Boevink P.C."/>
            <person name="Bollmann S.R."/>
            <person name="Bos J.I."/>
            <person name="Bulone V."/>
            <person name="Cai G."/>
            <person name="Cakir C."/>
            <person name="Carrington J.C."/>
            <person name="Chawner M."/>
            <person name="Conti L."/>
            <person name="Costanzo S."/>
            <person name="Ewan R."/>
            <person name="Fahlgren N."/>
            <person name="Fischbach M.A."/>
            <person name="Fugelstad J."/>
            <person name="Gilroy E.M."/>
            <person name="Gnerre S."/>
            <person name="Green P.J."/>
            <person name="Grenville-Briggs L.J."/>
            <person name="Griffith J."/>
            <person name="Grunwald N.J."/>
            <person name="Horn K."/>
            <person name="Horner N.R."/>
            <person name="Hu C.H."/>
            <person name="Huitema E."/>
            <person name="Jeong D.H."/>
            <person name="Jones A.M."/>
            <person name="Jones J.D."/>
            <person name="Jones R.W."/>
            <person name="Karlsson E.K."/>
            <person name="Kunjeti S.G."/>
            <person name="Lamour K."/>
            <person name="Liu Z."/>
            <person name="Ma L."/>
            <person name="Maclean D."/>
            <person name="Chibucos M.C."/>
            <person name="McDonald H."/>
            <person name="McWalters J."/>
            <person name="Meijer H.J."/>
            <person name="Morgan W."/>
            <person name="Morris P.F."/>
            <person name="Munro C.A."/>
            <person name="O'Neill K."/>
            <person name="Ospina-Giraldo M."/>
            <person name="Pinzon A."/>
            <person name="Pritchard L."/>
            <person name="Ramsahoye B."/>
            <person name="Ren Q."/>
            <person name="Restrepo S."/>
            <person name="Roy S."/>
            <person name="Sadanandom A."/>
            <person name="Savidor A."/>
            <person name="Schornack S."/>
            <person name="Schwartz D.C."/>
            <person name="Schumann U.D."/>
            <person name="Schwessinger B."/>
            <person name="Seyer L."/>
            <person name="Sharpe T."/>
            <person name="Silvar C."/>
            <person name="Song J."/>
            <person name="Studholme D.J."/>
            <person name="Sykes S."/>
            <person name="Thines M."/>
            <person name="van de Vondervoort P.J."/>
            <person name="Phuntumart V."/>
            <person name="Wawra S."/>
            <person name="Weide R."/>
            <person name="Win J."/>
            <person name="Young C."/>
            <person name="Zhou S."/>
            <person name="Fry W."/>
            <person name="Meyers B.C."/>
            <person name="van West P."/>
            <person name="Ristaino J."/>
            <person name="Govers F."/>
            <person name="Birch P.R."/>
            <person name="Whisson S.C."/>
            <person name="Judelson H.S."/>
            <person name="Nusbaum C."/>
        </authorList>
    </citation>
    <scope>NUCLEOTIDE SEQUENCE [LARGE SCALE GENOMIC DNA]</scope>
    <source>
        <strain evidence="2">T30-4</strain>
    </source>
</reference>
<dbReference type="RefSeq" id="XP_002901534.1">
    <property type="nucleotide sequence ID" value="XM_002901488.1"/>
</dbReference>
<gene>
    <name evidence="1" type="ORF">PITG_10681</name>
</gene>
<dbReference type="VEuPathDB" id="FungiDB:PITG_10681"/>
<dbReference type="InParanoid" id="D0NGV1"/>
<sequence>MATFKQSKQDRGLEQMPPEYHVHESPLLEDSVLGALVNTMEPSSLVKLDAFSLPTSFALLFEPELLMPTAASARTTTVRCYPATVRCYLLRSASVQCQTSLPQPKTLAIPVLPIQPTILRVSMHVLHPGVPVCNALTCERRAEDTKDCMKDDIGGGEQLQLRCR</sequence>
<name>D0NGV1_PHYIT</name>
<protein>
    <submittedName>
        <fullName evidence="1">Uncharacterized protein</fullName>
    </submittedName>
</protein>
<dbReference type="GeneID" id="9470186"/>
<organism evidence="1 2">
    <name type="scientific">Phytophthora infestans (strain T30-4)</name>
    <name type="common">Potato late blight agent</name>
    <dbReference type="NCBI Taxonomy" id="403677"/>
    <lineage>
        <taxon>Eukaryota</taxon>
        <taxon>Sar</taxon>
        <taxon>Stramenopiles</taxon>
        <taxon>Oomycota</taxon>
        <taxon>Peronosporomycetes</taxon>
        <taxon>Peronosporales</taxon>
        <taxon>Peronosporaceae</taxon>
        <taxon>Phytophthora</taxon>
    </lineage>
</organism>
<keyword evidence="2" id="KW-1185">Reference proteome</keyword>
<dbReference type="HOGENOM" id="CLU_1622220_0_0_1"/>
<dbReference type="AlphaFoldDB" id="D0NGV1"/>
<accession>D0NGV1</accession>
<dbReference type="KEGG" id="pif:PITG_10681"/>
<proteinExistence type="predicted"/>
<dbReference type="EMBL" id="DS028137">
    <property type="protein sequence ID" value="EEY58590.1"/>
    <property type="molecule type" value="Genomic_DNA"/>
</dbReference>
<evidence type="ECO:0000313" key="1">
    <source>
        <dbReference type="EMBL" id="EEY58590.1"/>
    </source>
</evidence>
<evidence type="ECO:0000313" key="2">
    <source>
        <dbReference type="Proteomes" id="UP000006643"/>
    </source>
</evidence>
<dbReference type="Proteomes" id="UP000006643">
    <property type="component" value="Unassembled WGS sequence"/>
</dbReference>
<dbReference type="eggNOG" id="ENOG502RH2N">
    <property type="taxonomic scope" value="Eukaryota"/>
</dbReference>